<dbReference type="Proteomes" id="UP000646749">
    <property type="component" value="Unassembled WGS sequence"/>
</dbReference>
<gene>
    <name evidence="2" type="ORF">Pen02_70530</name>
</gene>
<organism evidence="2 3">
    <name type="scientific">Plantactinospora endophytica</name>
    <dbReference type="NCBI Taxonomy" id="673535"/>
    <lineage>
        <taxon>Bacteria</taxon>
        <taxon>Bacillati</taxon>
        <taxon>Actinomycetota</taxon>
        <taxon>Actinomycetes</taxon>
        <taxon>Micromonosporales</taxon>
        <taxon>Micromonosporaceae</taxon>
        <taxon>Plantactinospora</taxon>
    </lineage>
</organism>
<feature type="region of interest" description="Disordered" evidence="1">
    <location>
        <begin position="27"/>
        <end position="94"/>
    </location>
</feature>
<evidence type="ECO:0000256" key="1">
    <source>
        <dbReference type="SAM" id="MobiDB-lite"/>
    </source>
</evidence>
<accession>A0ABQ4ED02</accession>
<keyword evidence="3" id="KW-1185">Reference proteome</keyword>
<name>A0ABQ4ED02_9ACTN</name>
<comment type="caution">
    <text evidence="2">The sequence shown here is derived from an EMBL/GenBank/DDBJ whole genome shotgun (WGS) entry which is preliminary data.</text>
</comment>
<protein>
    <submittedName>
        <fullName evidence="2">Uncharacterized protein</fullName>
    </submittedName>
</protein>
<evidence type="ECO:0000313" key="2">
    <source>
        <dbReference type="EMBL" id="GIG92117.1"/>
    </source>
</evidence>
<evidence type="ECO:0000313" key="3">
    <source>
        <dbReference type="Proteomes" id="UP000646749"/>
    </source>
</evidence>
<proteinExistence type="predicted"/>
<sequence length="94" mass="9897">MKLSCARVTSVELADAAMVATLTRLAGSDTDNRGTVGSQRYGREEYVDLRPAGRPRNFLSARGAPDEKAGPRAPRSSGGCEPDGERGRVVCSTG</sequence>
<reference evidence="2 3" key="1">
    <citation type="submission" date="2021-01" db="EMBL/GenBank/DDBJ databases">
        <title>Whole genome shotgun sequence of Plantactinospora endophytica NBRC 110450.</title>
        <authorList>
            <person name="Komaki H."/>
            <person name="Tamura T."/>
        </authorList>
    </citation>
    <scope>NUCLEOTIDE SEQUENCE [LARGE SCALE GENOMIC DNA]</scope>
    <source>
        <strain evidence="2 3">NBRC 110450</strain>
    </source>
</reference>
<dbReference type="EMBL" id="BONW01000041">
    <property type="protein sequence ID" value="GIG92117.1"/>
    <property type="molecule type" value="Genomic_DNA"/>
</dbReference>